<sequence length="96" mass="10432">MAFILVVSLRMLDNASTHTAETSEFAESTIGEATRDGTYPGNADTLTRFQSMPSLSVAGNAESHQAYRHPAKEGFKHVVFSIPSDNQLDALPEGYK</sequence>
<feature type="signal peptide" evidence="1">
    <location>
        <begin position="1"/>
        <end position="17"/>
    </location>
</feature>
<name>A0A0M3IHY4_ASCLU</name>
<evidence type="ECO:0000256" key="1">
    <source>
        <dbReference type="SAM" id="SignalP"/>
    </source>
</evidence>
<protein>
    <submittedName>
        <fullName evidence="3">DUF1330 domain-containing protein</fullName>
    </submittedName>
</protein>
<evidence type="ECO:0000313" key="2">
    <source>
        <dbReference type="Proteomes" id="UP000036681"/>
    </source>
</evidence>
<dbReference type="AlphaFoldDB" id="A0A0M3IHY4"/>
<keyword evidence="2" id="KW-1185">Reference proteome</keyword>
<accession>A0A0M3IHY4</accession>
<feature type="chain" id="PRO_5005656967" evidence="1">
    <location>
        <begin position="18"/>
        <end position="96"/>
    </location>
</feature>
<reference evidence="3" key="1">
    <citation type="submission" date="2017-02" db="UniProtKB">
        <authorList>
            <consortium name="WormBaseParasite"/>
        </authorList>
    </citation>
    <scope>IDENTIFICATION</scope>
</reference>
<proteinExistence type="predicted"/>
<organism evidence="2 3">
    <name type="scientific">Ascaris lumbricoides</name>
    <name type="common">Giant roundworm</name>
    <dbReference type="NCBI Taxonomy" id="6252"/>
    <lineage>
        <taxon>Eukaryota</taxon>
        <taxon>Metazoa</taxon>
        <taxon>Ecdysozoa</taxon>
        <taxon>Nematoda</taxon>
        <taxon>Chromadorea</taxon>
        <taxon>Rhabditida</taxon>
        <taxon>Spirurina</taxon>
        <taxon>Ascaridomorpha</taxon>
        <taxon>Ascaridoidea</taxon>
        <taxon>Ascarididae</taxon>
        <taxon>Ascaris</taxon>
    </lineage>
</organism>
<keyword evidence="1" id="KW-0732">Signal</keyword>
<evidence type="ECO:0000313" key="3">
    <source>
        <dbReference type="WBParaSite" id="ALUE_0001809001-mRNA-1"/>
    </source>
</evidence>
<dbReference type="WBParaSite" id="ALUE_0001809001-mRNA-1">
    <property type="protein sequence ID" value="ALUE_0001809001-mRNA-1"/>
    <property type="gene ID" value="ALUE_0001809001"/>
</dbReference>
<dbReference type="Proteomes" id="UP000036681">
    <property type="component" value="Unplaced"/>
</dbReference>